<keyword evidence="3" id="KW-1185">Reference proteome</keyword>
<dbReference type="Proteomes" id="UP000472260">
    <property type="component" value="Unassembled WGS sequence"/>
</dbReference>
<name>A0A671SI69_9TELE</name>
<dbReference type="Pfam" id="PF20846">
    <property type="entry name" value="PNMA_N"/>
    <property type="match status" value="1"/>
</dbReference>
<accession>A0A671SI69</accession>
<protein>
    <recommendedName>
        <fullName evidence="1">Paraneoplastic antigen Ma-like N-terminal domain-containing protein</fullName>
    </recommendedName>
</protein>
<organism evidence="2 3">
    <name type="scientific">Sinocyclocheilus anshuiensis</name>
    <dbReference type="NCBI Taxonomy" id="1608454"/>
    <lineage>
        <taxon>Eukaryota</taxon>
        <taxon>Metazoa</taxon>
        <taxon>Chordata</taxon>
        <taxon>Craniata</taxon>
        <taxon>Vertebrata</taxon>
        <taxon>Euteleostomi</taxon>
        <taxon>Actinopterygii</taxon>
        <taxon>Neopterygii</taxon>
        <taxon>Teleostei</taxon>
        <taxon>Ostariophysi</taxon>
        <taxon>Cypriniformes</taxon>
        <taxon>Cyprinidae</taxon>
        <taxon>Cyprininae</taxon>
        <taxon>Sinocyclocheilus</taxon>
    </lineage>
</organism>
<feature type="domain" description="Paraneoplastic antigen Ma-like N-terminal" evidence="1">
    <location>
        <begin position="5"/>
        <end position="46"/>
    </location>
</feature>
<evidence type="ECO:0000259" key="1">
    <source>
        <dbReference type="Pfam" id="PF20846"/>
    </source>
</evidence>
<evidence type="ECO:0000313" key="3">
    <source>
        <dbReference type="Proteomes" id="UP000472260"/>
    </source>
</evidence>
<proteinExistence type="predicted"/>
<dbReference type="Ensembl" id="ENSSANT00000102044.1">
    <property type="protein sequence ID" value="ENSSANP00000096080.1"/>
    <property type="gene ID" value="ENSSANG00000047369.1"/>
</dbReference>
<dbReference type="AlphaFoldDB" id="A0A671SI69"/>
<reference evidence="2" key="1">
    <citation type="submission" date="2025-08" db="UniProtKB">
        <authorList>
            <consortium name="Ensembl"/>
        </authorList>
    </citation>
    <scope>IDENTIFICATION</scope>
</reference>
<dbReference type="InterPro" id="IPR048271">
    <property type="entry name" value="PNMA_N"/>
</dbReference>
<evidence type="ECO:0000313" key="2">
    <source>
        <dbReference type="Ensembl" id="ENSSANP00000096080.1"/>
    </source>
</evidence>
<reference evidence="2" key="2">
    <citation type="submission" date="2025-09" db="UniProtKB">
        <authorList>
            <consortium name="Ensembl"/>
        </authorList>
    </citation>
    <scope>IDENTIFICATION</scope>
</reference>
<sequence length="89" mass="9966">SVPDLKSWCRGEGIDPDYAIIVSGIPEEADVSKIEETIIGLNKQCSWLRKVIEKEIKDIGEFARTSLGDYPSGKVYKLRSISKRVSCSY</sequence>